<dbReference type="EMBL" id="QGNW01000440">
    <property type="protein sequence ID" value="RVW71332.1"/>
    <property type="molecule type" value="Genomic_DNA"/>
</dbReference>
<reference evidence="2 3" key="1">
    <citation type="journal article" date="2018" name="PLoS Genet.">
        <title>Population sequencing reveals clonal diversity and ancestral inbreeding in the grapevine cultivar Chardonnay.</title>
        <authorList>
            <person name="Roach M.J."/>
            <person name="Johnson D.L."/>
            <person name="Bohlmann J."/>
            <person name="van Vuuren H.J."/>
            <person name="Jones S.J."/>
            <person name="Pretorius I.S."/>
            <person name="Schmidt S.A."/>
            <person name="Borneman A.R."/>
        </authorList>
    </citation>
    <scope>NUCLEOTIDE SEQUENCE [LARGE SCALE GENOMIC DNA]</scope>
    <source>
        <strain evidence="3">cv. Chardonnay</strain>
        <tissue evidence="2">Leaf</tissue>
    </source>
</reference>
<gene>
    <name evidence="2" type="primary">VvCHDp000001_66</name>
    <name evidence="2" type="ORF">CK203_059953</name>
</gene>
<proteinExistence type="predicted"/>
<evidence type="ECO:0000313" key="2">
    <source>
        <dbReference type="EMBL" id="RVW71332.1"/>
    </source>
</evidence>
<sequence>MLKVEMEGFWSELGVVRGLWSDPWCLAGNFHMIRFSSERGRGGRLSLHYREICLLGAVVLIIDHFPILLEGGGLRRGPLPFRFESMWLKEEGFKTVLRSWWEGLNFRGSASFILSEKLKALKPILRCWNKEVFGKVELQKELALNRMDFWDKEEVSHPLSLKEEEARKDVRELYKKMVNAHRRRNQISRIKINGSWITEDSAIKEEVCRAFQVLFSTSGEWCPSINGLSFEKLEDTKVAKLEKPFSKEGVFGALSSFSGDKALGLNGFSMTFWQFSWEFVKRKVMNLFKDFHDSSRFVQSLNATFPVLIPKKVGAKDLRVFRPISFVGGVYKWFANRMKGVNGGVILCKLDIEKAYDHVEWSFLLTVMEKMGFGEKWLKWTKWCLSTRSLSMLVNGTPSACQVRRRGREWVEVSHLLFVDDTLIFCETWEEQMTFLCWVLMWFEAISGLKVNLDKSELIPMGRVENVDDLAGEMGCKVGRLSSTYLGMPLEASFNFVAAWDGIEDHKRLAMWKRQYISKGGRITLIRNSLSSLPIYFMSILHLPRVGLGVKSLALLNKSLLSKWTWRFTNEREAFWNQVIRGKYREDRGGWLTREVREGHGVGLWKAIRNLGHHVSSRFSFMVGNGQRVSFWKGKWCRNSPLCDSFPSLHALAAAKEAWVSDLWVISASGDLGGSWHPQFTMRFNDWELDELQDLLGRLCMERVMLDEEDRVRLSMSNHGNFSVKSLYKVLELNSSVCFPVKIIWNPWVQQKISFFAWEAS</sequence>
<dbReference type="Proteomes" id="UP000288805">
    <property type="component" value="Unassembled WGS sequence"/>
</dbReference>
<protein>
    <submittedName>
        <fullName evidence="2">Putative ribonuclease H protein</fullName>
    </submittedName>
</protein>
<organism evidence="2 3">
    <name type="scientific">Vitis vinifera</name>
    <name type="common">Grape</name>
    <dbReference type="NCBI Taxonomy" id="29760"/>
    <lineage>
        <taxon>Eukaryota</taxon>
        <taxon>Viridiplantae</taxon>
        <taxon>Streptophyta</taxon>
        <taxon>Embryophyta</taxon>
        <taxon>Tracheophyta</taxon>
        <taxon>Spermatophyta</taxon>
        <taxon>Magnoliopsida</taxon>
        <taxon>eudicotyledons</taxon>
        <taxon>Gunneridae</taxon>
        <taxon>Pentapetalae</taxon>
        <taxon>rosids</taxon>
        <taxon>Vitales</taxon>
        <taxon>Vitaceae</taxon>
        <taxon>Viteae</taxon>
        <taxon>Vitis</taxon>
    </lineage>
</organism>
<name>A0A438GGK4_VITVI</name>
<evidence type="ECO:0000259" key="1">
    <source>
        <dbReference type="Pfam" id="PF00078"/>
    </source>
</evidence>
<evidence type="ECO:0000313" key="3">
    <source>
        <dbReference type="Proteomes" id="UP000288805"/>
    </source>
</evidence>
<accession>A0A438GGK4</accession>
<comment type="caution">
    <text evidence="2">The sequence shown here is derived from an EMBL/GenBank/DDBJ whole genome shotgun (WGS) entry which is preliminary data.</text>
</comment>
<dbReference type="AlphaFoldDB" id="A0A438GGK4"/>
<dbReference type="Pfam" id="PF00078">
    <property type="entry name" value="RVT_1"/>
    <property type="match status" value="1"/>
</dbReference>
<feature type="domain" description="Reverse transcriptase" evidence="1">
    <location>
        <begin position="339"/>
        <end position="488"/>
    </location>
</feature>
<dbReference type="InterPro" id="IPR000477">
    <property type="entry name" value="RT_dom"/>
</dbReference>
<dbReference type="PANTHER" id="PTHR33116">
    <property type="entry name" value="REVERSE TRANSCRIPTASE ZINC-BINDING DOMAIN-CONTAINING PROTEIN-RELATED-RELATED"/>
    <property type="match status" value="1"/>
</dbReference>
<dbReference type="PANTHER" id="PTHR33116:SF78">
    <property type="entry name" value="OS12G0587133 PROTEIN"/>
    <property type="match status" value="1"/>
</dbReference>